<accession>A0ABN2GH06</accession>
<evidence type="ECO:0000313" key="3">
    <source>
        <dbReference type="Proteomes" id="UP001500596"/>
    </source>
</evidence>
<dbReference type="EMBL" id="BAAAPK010000001">
    <property type="protein sequence ID" value="GAA1671128.1"/>
    <property type="molecule type" value="Genomic_DNA"/>
</dbReference>
<dbReference type="PANTHER" id="PTHR48228">
    <property type="entry name" value="SUCCINYL-COA--D-CITRAMALATE COA-TRANSFERASE"/>
    <property type="match status" value="1"/>
</dbReference>
<name>A0ABN2GH06_9MICO</name>
<dbReference type="SUPFAM" id="SSF89796">
    <property type="entry name" value="CoA-transferase family III (CaiB/BaiF)"/>
    <property type="match status" value="2"/>
</dbReference>
<protein>
    <submittedName>
        <fullName evidence="2">CoA transferase</fullName>
    </submittedName>
</protein>
<evidence type="ECO:0000256" key="1">
    <source>
        <dbReference type="SAM" id="MobiDB-lite"/>
    </source>
</evidence>
<dbReference type="Proteomes" id="UP001500596">
    <property type="component" value="Unassembled WGS sequence"/>
</dbReference>
<feature type="region of interest" description="Disordered" evidence="1">
    <location>
        <begin position="1"/>
        <end position="41"/>
    </location>
</feature>
<gene>
    <name evidence="2" type="ORF">GCM10009807_14020</name>
</gene>
<comment type="caution">
    <text evidence="2">The sequence shown here is derived from an EMBL/GenBank/DDBJ whole genome shotgun (WGS) entry which is preliminary data.</text>
</comment>
<dbReference type="Pfam" id="PF02515">
    <property type="entry name" value="CoA_transf_3"/>
    <property type="match status" value="1"/>
</dbReference>
<proteinExistence type="predicted"/>
<sequence length="463" mass="49109">MTPAPPQPTPSHSAQDMLARVRRDLGADAGPSDPPPAHVVPLPARTRVDALAWASVTAAARAAGDLVGATVASPDPARIALAFTSERHVRIDDRAVSVWAEMSGFFRTRDGWVRTHANYAHHAEALRRAFGLPATAGRAELADALGELATDVAESAADVAGGLCVAVRAEDPHSDEIRRRDPLVSLRRVTDSPRLPAPPAPVGAPLRGIRVLDLTRVIAGPIAARTLALLGADVLRIDPPFLPETEWVHLDTGHGKRSALLDMRSTSGRGTLERLLASADVVVTGYRARSLERLGWDPPALVARHPGLVVARLTAWGTDESGVDDRAADRRGFDSLVQAASGIAWIESADGDTPGALPAQALDHSAAYLLAAGTLTALRRRRTEGGAWIVEVSLRRVAAELLGMPREPVPPEVSAPDPAPHLQRFDLDGMSVTTVGPAVSYPGGPDRFASPRRWGRDAPEWSS</sequence>
<dbReference type="Gene3D" id="3.40.50.10540">
    <property type="entry name" value="Crotonobetainyl-coa:carnitine coa-transferase, domain 1"/>
    <property type="match status" value="1"/>
</dbReference>
<dbReference type="InterPro" id="IPR023606">
    <property type="entry name" value="CoA-Trfase_III_dom_1_sf"/>
</dbReference>
<keyword evidence="3" id="KW-1185">Reference proteome</keyword>
<keyword evidence="2" id="KW-0808">Transferase</keyword>
<feature type="compositionally biased region" description="Basic and acidic residues" evidence="1">
    <location>
        <begin position="454"/>
        <end position="463"/>
    </location>
</feature>
<feature type="region of interest" description="Disordered" evidence="1">
    <location>
        <begin position="436"/>
        <end position="463"/>
    </location>
</feature>
<dbReference type="PANTHER" id="PTHR48228:SF4">
    <property type="entry name" value="BLR3030 PROTEIN"/>
    <property type="match status" value="1"/>
</dbReference>
<dbReference type="InterPro" id="IPR050509">
    <property type="entry name" value="CoA-transferase_III"/>
</dbReference>
<organism evidence="2 3">
    <name type="scientific">Microbacterium lacus</name>
    <dbReference type="NCBI Taxonomy" id="415217"/>
    <lineage>
        <taxon>Bacteria</taxon>
        <taxon>Bacillati</taxon>
        <taxon>Actinomycetota</taxon>
        <taxon>Actinomycetes</taxon>
        <taxon>Micrococcales</taxon>
        <taxon>Microbacteriaceae</taxon>
        <taxon>Microbacterium</taxon>
    </lineage>
</organism>
<dbReference type="GO" id="GO:0016740">
    <property type="term" value="F:transferase activity"/>
    <property type="evidence" value="ECO:0007669"/>
    <property type="project" value="UniProtKB-KW"/>
</dbReference>
<reference evidence="2 3" key="1">
    <citation type="journal article" date="2019" name="Int. J. Syst. Evol. Microbiol.">
        <title>The Global Catalogue of Microorganisms (GCM) 10K type strain sequencing project: providing services to taxonomists for standard genome sequencing and annotation.</title>
        <authorList>
            <consortium name="The Broad Institute Genomics Platform"/>
            <consortium name="The Broad Institute Genome Sequencing Center for Infectious Disease"/>
            <person name="Wu L."/>
            <person name="Ma J."/>
        </authorList>
    </citation>
    <scope>NUCLEOTIDE SEQUENCE [LARGE SCALE GENOMIC DNA]</scope>
    <source>
        <strain evidence="2 3">JCM 15575</strain>
    </source>
</reference>
<dbReference type="InterPro" id="IPR003673">
    <property type="entry name" value="CoA-Trfase_fam_III"/>
</dbReference>
<dbReference type="RefSeq" id="WP_344052991.1">
    <property type="nucleotide sequence ID" value="NZ_BAAAPK010000001.1"/>
</dbReference>
<evidence type="ECO:0000313" key="2">
    <source>
        <dbReference type="EMBL" id="GAA1671128.1"/>
    </source>
</evidence>